<feature type="compositionally biased region" description="Low complexity" evidence="1">
    <location>
        <begin position="1"/>
        <end position="14"/>
    </location>
</feature>
<accession>A0A0G2EXX3</accession>
<evidence type="ECO:0000313" key="2">
    <source>
        <dbReference type="EMBL" id="KKY27024.1"/>
    </source>
</evidence>
<sequence>MSDQESASSASPSATNPEVDIDAPNYPTTPMNGHLNAQAPGELSPPRSGDAQPSRLIAQSITDPSADMIDEDIEDAQYDSPVEGGLRDRRTANGEGEGGYIPGSGWNNKKAQDEFHRALENVVDQDFSVAEFGDPLLDSAPEGGTSTGRDT</sequence>
<dbReference type="AlphaFoldDB" id="A0A0G2EXX3"/>
<comment type="caution">
    <text evidence="2">The sequence shown here is derived from an EMBL/GenBank/DDBJ whole genome shotgun (WGS) entry which is preliminary data.</text>
</comment>
<proteinExistence type="predicted"/>
<feature type="region of interest" description="Disordered" evidence="1">
    <location>
        <begin position="76"/>
        <end position="109"/>
    </location>
</feature>
<dbReference type="Proteomes" id="UP000053317">
    <property type="component" value="Unassembled WGS sequence"/>
</dbReference>
<gene>
    <name evidence="2" type="ORF">UCRPC4_g01319</name>
</gene>
<keyword evidence="3" id="KW-1185">Reference proteome</keyword>
<evidence type="ECO:0000313" key="3">
    <source>
        <dbReference type="Proteomes" id="UP000053317"/>
    </source>
</evidence>
<evidence type="ECO:0000256" key="1">
    <source>
        <dbReference type="SAM" id="MobiDB-lite"/>
    </source>
</evidence>
<name>A0A0G2EXX3_PHACM</name>
<reference evidence="2 3" key="1">
    <citation type="submission" date="2015-05" db="EMBL/GenBank/DDBJ databases">
        <title>Distinctive expansion of gene families associated with plant cell wall degradation and secondary metabolism in the genomes of grapevine trunk pathogens.</title>
        <authorList>
            <person name="Lawrence D.P."/>
            <person name="Travadon R."/>
            <person name="Rolshausen P.E."/>
            <person name="Baumgartner K."/>
        </authorList>
    </citation>
    <scope>NUCLEOTIDE SEQUENCE [LARGE SCALE GENOMIC DNA]</scope>
    <source>
        <strain evidence="2">UCRPC4</strain>
    </source>
</reference>
<reference evidence="2 3" key="2">
    <citation type="submission" date="2015-05" db="EMBL/GenBank/DDBJ databases">
        <authorList>
            <person name="Morales-Cruz A."/>
            <person name="Amrine K.C."/>
            <person name="Cantu D."/>
        </authorList>
    </citation>
    <scope>NUCLEOTIDE SEQUENCE [LARGE SCALE GENOMIC DNA]</scope>
    <source>
        <strain evidence="2">UCRPC4</strain>
    </source>
</reference>
<feature type="region of interest" description="Disordered" evidence="1">
    <location>
        <begin position="1"/>
        <end position="64"/>
    </location>
</feature>
<dbReference type="EMBL" id="LCWF01000031">
    <property type="protein sequence ID" value="KKY27024.1"/>
    <property type="molecule type" value="Genomic_DNA"/>
</dbReference>
<organism evidence="2 3">
    <name type="scientific">Phaeomoniella chlamydospora</name>
    <name type="common">Phaeoacremonium chlamydosporum</name>
    <dbReference type="NCBI Taxonomy" id="158046"/>
    <lineage>
        <taxon>Eukaryota</taxon>
        <taxon>Fungi</taxon>
        <taxon>Dikarya</taxon>
        <taxon>Ascomycota</taxon>
        <taxon>Pezizomycotina</taxon>
        <taxon>Eurotiomycetes</taxon>
        <taxon>Chaetothyriomycetidae</taxon>
        <taxon>Phaeomoniellales</taxon>
        <taxon>Phaeomoniellaceae</taxon>
        <taxon>Phaeomoniella</taxon>
    </lineage>
</organism>
<protein>
    <submittedName>
        <fullName evidence="2">Uncharacterized protein</fullName>
    </submittedName>
</protein>
<dbReference type="OrthoDB" id="5377039at2759"/>